<name>A0A6J5SA52_9CAUD</name>
<protein>
    <submittedName>
        <fullName evidence="3">DEXDc domain containing protein</fullName>
    </submittedName>
</protein>
<dbReference type="EMBL" id="LR797364">
    <property type="protein sequence ID" value="CAB4210387.1"/>
    <property type="molecule type" value="Genomic_DNA"/>
</dbReference>
<organism evidence="3">
    <name type="scientific">uncultured Caudovirales phage</name>
    <dbReference type="NCBI Taxonomy" id="2100421"/>
    <lineage>
        <taxon>Viruses</taxon>
        <taxon>Duplodnaviria</taxon>
        <taxon>Heunggongvirae</taxon>
        <taxon>Uroviricota</taxon>
        <taxon>Caudoviricetes</taxon>
        <taxon>Peduoviridae</taxon>
        <taxon>Maltschvirus</taxon>
        <taxon>Maltschvirus maltsch</taxon>
    </lineage>
</organism>
<dbReference type="InterPro" id="IPR014001">
    <property type="entry name" value="Helicase_ATP-bd"/>
</dbReference>
<evidence type="ECO:0000259" key="1">
    <source>
        <dbReference type="PROSITE" id="PS51192"/>
    </source>
</evidence>
<dbReference type="EMBL" id="LR796841">
    <property type="protein sequence ID" value="CAB4168961.1"/>
    <property type="molecule type" value="Genomic_DNA"/>
</dbReference>
<evidence type="ECO:0000313" key="2">
    <source>
        <dbReference type="EMBL" id="CAB4168961.1"/>
    </source>
</evidence>
<reference evidence="3" key="1">
    <citation type="submission" date="2020-05" db="EMBL/GenBank/DDBJ databases">
        <authorList>
            <person name="Chiriac C."/>
            <person name="Salcher M."/>
            <person name="Ghai R."/>
            <person name="Kavagutti S V."/>
        </authorList>
    </citation>
    <scope>NUCLEOTIDE SEQUENCE</scope>
</reference>
<dbReference type="GO" id="GO:0003676">
    <property type="term" value="F:nucleic acid binding"/>
    <property type="evidence" value="ECO:0007669"/>
    <property type="project" value="InterPro"/>
</dbReference>
<gene>
    <name evidence="3" type="ORF">UFOVP1413_14</name>
    <name evidence="2" type="ORF">UFOVP893_25</name>
</gene>
<proteinExistence type="predicted"/>
<dbReference type="SUPFAM" id="SSF52540">
    <property type="entry name" value="P-loop containing nucleoside triphosphate hydrolases"/>
    <property type="match status" value="2"/>
</dbReference>
<dbReference type="Pfam" id="PF00270">
    <property type="entry name" value="DEAD"/>
    <property type="match status" value="1"/>
</dbReference>
<dbReference type="PANTHER" id="PTHR10799">
    <property type="entry name" value="SNF2/RAD54 HELICASE FAMILY"/>
    <property type="match status" value="1"/>
</dbReference>
<sequence length="441" mass="49552">MPVIRPAQELAITHIYERNESMLFCRPGAGKTMITLTALSEMLRDGVVRRVLVTAPLRVAELVWQQEGAKWDHLQHLRIAIATGTPKERDEAVRGADIVVVNHENLVDFLTKHSKAFDCFVVDELSKFKGPTSAKWRPVLKHTDHMQTRIGLTGSPVPNGPEDLFAQTRIIDRGRRLGRDWVQWRAANMREQSENVWKARKGTLEKSLAAIADMTFILSPENWAPPPVRHVKVPVTLPDSIRRIYNELDKASVADIEGELMMPGGRAQVVNKMRQLCAGFVYDETGEGKRLDMFRVNAICDVVDVQTSPVLLVYDYREQLDELRLRYPDAPVLGNGTTRKVAAGAVEDWNARRLRVLIAHPAAFSHGLNLQFGGHVVCWCSLPWSLDHFDQTIMRLAREGQTASETVSYATVAVDTVEEETVFPRLTFKAEVQDAVFATAS</sequence>
<dbReference type="SMART" id="SM00487">
    <property type="entry name" value="DEXDc"/>
    <property type="match status" value="1"/>
</dbReference>
<dbReference type="GO" id="GO:0005524">
    <property type="term" value="F:ATP binding"/>
    <property type="evidence" value="ECO:0007669"/>
    <property type="project" value="InterPro"/>
</dbReference>
<dbReference type="InterPro" id="IPR027417">
    <property type="entry name" value="P-loop_NTPase"/>
</dbReference>
<dbReference type="Gene3D" id="3.40.50.300">
    <property type="entry name" value="P-loop containing nucleotide triphosphate hydrolases"/>
    <property type="match status" value="2"/>
</dbReference>
<dbReference type="InterPro" id="IPR011545">
    <property type="entry name" value="DEAD/DEAH_box_helicase_dom"/>
</dbReference>
<feature type="domain" description="Helicase ATP-binding" evidence="1">
    <location>
        <begin position="12"/>
        <end position="174"/>
    </location>
</feature>
<accession>A0A6J5SA52</accession>
<evidence type="ECO:0000313" key="3">
    <source>
        <dbReference type="EMBL" id="CAB4210387.1"/>
    </source>
</evidence>
<dbReference type="PROSITE" id="PS51192">
    <property type="entry name" value="HELICASE_ATP_BIND_1"/>
    <property type="match status" value="1"/>
</dbReference>